<comment type="caution">
    <text evidence="1">The sequence shown here is derived from an EMBL/GenBank/DDBJ whole genome shotgun (WGS) entry which is preliminary data.</text>
</comment>
<name>A0A2S7K034_9PROT</name>
<dbReference type="Proteomes" id="UP000239504">
    <property type="component" value="Unassembled WGS sequence"/>
</dbReference>
<protein>
    <submittedName>
        <fullName evidence="1">Uncharacterized protein</fullName>
    </submittedName>
</protein>
<gene>
    <name evidence="1" type="ORF">CW354_20370</name>
</gene>
<proteinExistence type="predicted"/>
<organism evidence="1 2">
    <name type="scientific">Hyphococcus luteus</name>
    <dbReference type="NCBI Taxonomy" id="2058213"/>
    <lineage>
        <taxon>Bacteria</taxon>
        <taxon>Pseudomonadati</taxon>
        <taxon>Pseudomonadota</taxon>
        <taxon>Alphaproteobacteria</taxon>
        <taxon>Parvularculales</taxon>
        <taxon>Parvularculaceae</taxon>
        <taxon>Hyphococcus</taxon>
    </lineage>
</organism>
<dbReference type="EMBL" id="PJCH01000016">
    <property type="protein sequence ID" value="PQA85885.1"/>
    <property type="molecule type" value="Genomic_DNA"/>
</dbReference>
<evidence type="ECO:0000313" key="2">
    <source>
        <dbReference type="Proteomes" id="UP000239504"/>
    </source>
</evidence>
<sequence length="78" mass="8921">MIGWIAGSHVETQTLNQELRHLPDPFPRYPLRKRGAANEARGRFCKSYPGITFWSRRLRHGAGENLSRDNMSGATLRL</sequence>
<keyword evidence="2" id="KW-1185">Reference proteome</keyword>
<evidence type="ECO:0000313" key="1">
    <source>
        <dbReference type="EMBL" id="PQA85885.1"/>
    </source>
</evidence>
<accession>A0A2S7K034</accession>
<reference evidence="1 2" key="1">
    <citation type="submission" date="2017-12" db="EMBL/GenBank/DDBJ databases">
        <authorList>
            <person name="Hurst M.R.H."/>
        </authorList>
    </citation>
    <scope>NUCLEOTIDE SEQUENCE [LARGE SCALE GENOMIC DNA]</scope>
    <source>
        <strain evidence="1 2">SY-3-19</strain>
    </source>
</reference>
<dbReference type="AlphaFoldDB" id="A0A2S7K034"/>